<keyword evidence="2" id="KW-0722">Serine protease inhibitor</keyword>
<evidence type="ECO:0000259" key="5">
    <source>
        <dbReference type="PROSITE" id="PS51252"/>
    </source>
</evidence>
<dbReference type="Proteomes" id="UP001164746">
    <property type="component" value="Chromosome 4"/>
</dbReference>
<organism evidence="6 7">
    <name type="scientific">Mya arenaria</name>
    <name type="common">Soft-shell clam</name>
    <dbReference type="NCBI Taxonomy" id="6604"/>
    <lineage>
        <taxon>Eukaryota</taxon>
        <taxon>Metazoa</taxon>
        <taxon>Spiralia</taxon>
        <taxon>Lophotrochozoa</taxon>
        <taxon>Mollusca</taxon>
        <taxon>Bivalvia</taxon>
        <taxon>Autobranchia</taxon>
        <taxon>Heteroconchia</taxon>
        <taxon>Euheterodonta</taxon>
        <taxon>Imparidentia</taxon>
        <taxon>Neoheterodontei</taxon>
        <taxon>Myida</taxon>
        <taxon>Myoidea</taxon>
        <taxon>Myidae</taxon>
        <taxon>Mya</taxon>
    </lineage>
</organism>
<name>A0ABY7DTM5_MYAAR</name>
<feature type="region of interest" description="Disordered" evidence="3">
    <location>
        <begin position="315"/>
        <end position="384"/>
    </location>
</feature>
<evidence type="ECO:0000256" key="3">
    <source>
        <dbReference type="SAM" id="MobiDB-lite"/>
    </source>
</evidence>
<keyword evidence="7" id="KW-1185">Reference proteome</keyword>
<dbReference type="SUPFAM" id="SSF57262">
    <property type="entry name" value="Leech antihemostatic proteins"/>
    <property type="match status" value="1"/>
</dbReference>
<dbReference type="Pfam" id="PF02822">
    <property type="entry name" value="Antistasin"/>
    <property type="match status" value="1"/>
</dbReference>
<proteinExistence type="predicted"/>
<keyword evidence="4" id="KW-0732">Signal</keyword>
<accession>A0ABY7DTM5</accession>
<sequence>MELVLFVSLFGTVFSATSTSKSTGVILQAKPTVTTTLPVSSNVINATEIESGQSYSGEYSGNETYGSVDNMVDNIATNMSEKDIHNAEGVGPEFSRKSGSVAIGEITIMKETKIAGKPKADDFENKVNGKEREMDRQSTKREFGQVKNATYVPKCSEVDDPFVQCAMDFPLDVIIPPMKPLETADDANNYSSVKNDTDKKPQYMTTTKQTQYTSSSISEQSQPSDKGTITVPLSQTDITLTSTQSSAVDPTGPSSSSSDVTTTSVSQGDAMTSTVEMRTNQSQTSTANVQYITTVAAAAAAAETIESAITTASPTASDALQTTESQTTSQNNDQQTTHLQTTTILSNQETKQKDTLGQTTVQTQEQATQHVNQNQSTPTTQTVQAVQTQELTTQQVNQNQSTPTTQTVQAQGELQTCPVLSCSTECPHGIRLDSNGCPTCMCLCTLQSVMRLGRRLQGQPDMLPRRVRANMSAEVQ</sequence>
<protein>
    <recommendedName>
        <fullName evidence="5">Antistasin-like domain-containing protein</fullName>
    </recommendedName>
</protein>
<reference evidence="6" key="1">
    <citation type="submission" date="2022-11" db="EMBL/GenBank/DDBJ databases">
        <title>Centuries of genome instability and evolution in soft-shell clam transmissible cancer (bioRxiv).</title>
        <authorList>
            <person name="Hart S.F.M."/>
            <person name="Yonemitsu M.A."/>
            <person name="Giersch R.M."/>
            <person name="Beal B.F."/>
            <person name="Arriagada G."/>
            <person name="Davis B.W."/>
            <person name="Ostrander E.A."/>
            <person name="Goff S.P."/>
            <person name="Metzger M.J."/>
        </authorList>
    </citation>
    <scope>NUCLEOTIDE SEQUENCE</scope>
    <source>
        <strain evidence="6">MELC-2E11</strain>
        <tissue evidence="6">Siphon/mantle</tissue>
    </source>
</reference>
<feature type="compositionally biased region" description="Low complexity" evidence="3">
    <location>
        <begin position="321"/>
        <end position="343"/>
    </location>
</feature>
<evidence type="ECO:0000256" key="4">
    <source>
        <dbReference type="SAM" id="SignalP"/>
    </source>
</evidence>
<feature type="compositionally biased region" description="Polar residues" evidence="3">
    <location>
        <begin position="267"/>
        <end position="285"/>
    </location>
</feature>
<dbReference type="EMBL" id="CP111015">
    <property type="protein sequence ID" value="WAR01093.1"/>
    <property type="molecule type" value="Genomic_DNA"/>
</dbReference>
<dbReference type="PROSITE" id="PS51252">
    <property type="entry name" value="ANTISTASIN"/>
    <property type="match status" value="1"/>
</dbReference>
<evidence type="ECO:0000313" key="7">
    <source>
        <dbReference type="Proteomes" id="UP001164746"/>
    </source>
</evidence>
<dbReference type="InterPro" id="IPR011061">
    <property type="entry name" value="Hirudin/antistatin"/>
</dbReference>
<gene>
    <name evidence="6" type="ORF">MAR_007651</name>
</gene>
<dbReference type="InterPro" id="IPR004094">
    <property type="entry name" value="Antistasin-like"/>
</dbReference>
<feature type="chain" id="PRO_5046998268" description="Antistasin-like domain-containing protein" evidence="4">
    <location>
        <begin position="16"/>
        <end position="476"/>
    </location>
</feature>
<evidence type="ECO:0000256" key="2">
    <source>
        <dbReference type="ARBA" id="ARBA00022900"/>
    </source>
</evidence>
<dbReference type="Gene3D" id="2.10.22.10">
    <property type="entry name" value="Antistasin, domain 1"/>
    <property type="match status" value="1"/>
</dbReference>
<feature type="compositionally biased region" description="Low complexity" evidence="3">
    <location>
        <begin position="245"/>
        <end position="266"/>
    </location>
</feature>
<feature type="compositionally biased region" description="Low complexity" evidence="3">
    <location>
        <begin position="202"/>
        <end position="224"/>
    </location>
</feature>
<feature type="signal peptide" evidence="4">
    <location>
        <begin position="1"/>
        <end position="15"/>
    </location>
</feature>
<feature type="domain" description="Antistasin-like" evidence="5">
    <location>
        <begin position="417"/>
        <end position="442"/>
    </location>
</feature>
<feature type="region of interest" description="Disordered" evidence="3">
    <location>
        <begin position="181"/>
        <end position="285"/>
    </location>
</feature>
<evidence type="ECO:0000256" key="1">
    <source>
        <dbReference type="ARBA" id="ARBA00022690"/>
    </source>
</evidence>
<feature type="compositionally biased region" description="Polar residues" evidence="3">
    <location>
        <begin position="225"/>
        <end position="244"/>
    </location>
</feature>
<keyword evidence="1" id="KW-0646">Protease inhibitor</keyword>
<feature type="compositionally biased region" description="Low complexity" evidence="3">
    <location>
        <begin position="358"/>
        <end position="384"/>
    </location>
</feature>
<evidence type="ECO:0000313" key="6">
    <source>
        <dbReference type="EMBL" id="WAR01093.1"/>
    </source>
</evidence>